<dbReference type="PANTHER" id="PTHR37825:SF1">
    <property type="entry name" value="TRNA(MET) CYTIDINE ACETATE LIGASE"/>
    <property type="match status" value="1"/>
</dbReference>
<dbReference type="HAMAP" id="MF_01539">
    <property type="entry name" value="TmcAL"/>
    <property type="match status" value="1"/>
</dbReference>
<sequence length="419" mass="46518">MKVFAIIAEFNPFHNGHKYLIETIKNNYNDAFCIALMSGSFTQRGDTAIFDKWQRASLSVLGGADLVLELPAAFAVRSAEGFAQGAVSLLCRLGCIDMLCFGSETADINALKKAAHLLNHQLDGKKLRESLRSGMTYAAAVEKAIEEYIPQINFSLKAPNTILAIEYLKAMEKEQANFSAIAIKRKKANHGSSVFTGSFSSASSIRKILKSDSTSLQKIQCAIPDSCYFYMQSILKNTDNISFTENLARSMMAKIRTSSADRLRQFSGIGSGLEYRILKAACTADSIDAMLSMMKSKHLHYSRLQRSLLHILMDLDKASLTDFDIFGAAYARVLAFNANGRKILKKIKTDSSIPPILKTTKFFSQRQFWQNSDDKLQSLLHYDILATDLHALSFNKVAPAGKDFYLSPVYIDTDNVSPL</sequence>
<comment type="function">
    <text evidence="2">Catalyzes the formation of N(4)-acetylcytidine (ac(4)C) at the wobble position of elongator tRNA(Met), using acetate and ATP as substrates. First activates an acetate ion to form acetyladenylate (Ac-AMP) and then transfers the acetyl group to tRNA to form ac(4)C34.</text>
</comment>
<dbReference type="PANTHER" id="PTHR37825">
    <property type="entry name" value="TRNA(MET) CYTIDINE ACETATE LIGASE"/>
    <property type="match status" value="1"/>
</dbReference>
<evidence type="ECO:0000313" key="3">
    <source>
        <dbReference type="EMBL" id="MDQ0202795.1"/>
    </source>
</evidence>
<dbReference type="EMBL" id="JAUSUE010000002">
    <property type="protein sequence ID" value="MDQ0202795.1"/>
    <property type="molecule type" value="Genomic_DNA"/>
</dbReference>
<feature type="binding site" evidence="2">
    <location>
        <begin position="7"/>
        <end position="20"/>
    </location>
    <ligand>
        <name>ATP</name>
        <dbReference type="ChEBI" id="CHEBI:30616"/>
    </ligand>
</feature>
<keyword evidence="2" id="KW-0694">RNA-binding</keyword>
<evidence type="ECO:0000313" key="4">
    <source>
        <dbReference type="Proteomes" id="UP001239167"/>
    </source>
</evidence>
<accession>A0ABT9Y4N7</accession>
<dbReference type="SUPFAM" id="SSF52374">
    <property type="entry name" value="Nucleotidylyl transferase"/>
    <property type="match status" value="1"/>
</dbReference>
<proteinExistence type="inferred from homology"/>
<evidence type="ECO:0000256" key="1">
    <source>
        <dbReference type="ARBA" id="ARBA00022694"/>
    </source>
</evidence>
<keyword evidence="4" id="KW-1185">Reference proteome</keyword>
<organism evidence="3 4">
    <name type="scientific">Pectinatus haikarae</name>
    <dbReference type="NCBI Taxonomy" id="349096"/>
    <lineage>
        <taxon>Bacteria</taxon>
        <taxon>Bacillati</taxon>
        <taxon>Bacillota</taxon>
        <taxon>Negativicutes</taxon>
        <taxon>Selenomonadales</taxon>
        <taxon>Selenomonadaceae</taxon>
        <taxon>Pectinatus</taxon>
    </lineage>
</organism>
<dbReference type="Proteomes" id="UP001239167">
    <property type="component" value="Unassembled WGS sequence"/>
</dbReference>
<dbReference type="Gene3D" id="3.40.50.620">
    <property type="entry name" value="HUPs"/>
    <property type="match status" value="1"/>
</dbReference>
<keyword evidence="2" id="KW-0963">Cytoplasm</keyword>
<protein>
    <recommendedName>
        <fullName evidence="2">tRNA(Met) cytidine acetate ligase</fullName>
        <ecNumber evidence="2">6.3.4.-</ecNumber>
    </recommendedName>
</protein>
<dbReference type="InterPro" id="IPR014729">
    <property type="entry name" value="Rossmann-like_a/b/a_fold"/>
</dbReference>
<keyword evidence="2" id="KW-0067">ATP-binding</keyword>
<dbReference type="RefSeq" id="WP_196604916.1">
    <property type="nucleotide sequence ID" value="NZ_CP116940.1"/>
</dbReference>
<dbReference type="EC" id="6.3.4.-" evidence="2"/>
<comment type="caution">
    <text evidence="2">Lacks conserved residue(s) required for the propagation of feature annotation.</text>
</comment>
<feature type="binding site" evidence="2">
    <location>
        <position position="185"/>
    </location>
    <ligand>
        <name>ATP</name>
        <dbReference type="ChEBI" id="CHEBI:30616"/>
    </ligand>
</feature>
<feature type="binding site" evidence="2">
    <location>
        <position position="160"/>
    </location>
    <ligand>
        <name>ATP</name>
        <dbReference type="ChEBI" id="CHEBI:30616"/>
    </ligand>
</feature>
<comment type="subcellular location">
    <subcellularLocation>
        <location evidence="2">Cytoplasm</location>
    </subcellularLocation>
</comment>
<keyword evidence="2" id="KW-0547">Nucleotide-binding</keyword>
<comment type="caution">
    <text evidence="3">The sequence shown here is derived from an EMBL/GenBank/DDBJ whole genome shotgun (WGS) entry which is preliminary data.</text>
</comment>
<dbReference type="Pfam" id="PF05636">
    <property type="entry name" value="HIGH_NTase1"/>
    <property type="match status" value="1"/>
</dbReference>
<reference evidence="3 4" key="1">
    <citation type="submission" date="2023-07" db="EMBL/GenBank/DDBJ databases">
        <title>Genomic Encyclopedia of Type Strains, Phase IV (KMG-IV): sequencing the most valuable type-strain genomes for metagenomic binning, comparative biology and taxonomic classification.</title>
        <authorList>
            <person name="Goeker M."/>
        </authorList>
    </citation>
    <scope>NUCLEOTIDE SEQUENCE [LARGE SCALE GENOMIC DNA]</scope>
    <source>
        <strain evidence="3 4">DSM 16980</strain>
    </source>
</reference>
<keyword evidence="2" id="KW-0436">Ligase</keyword>
<comment type="similarity">
    <text evidence="2">Belongs to the TmcAL family.</text>
</comment>
<evidence type="ECO:0000256" key="2">
    <source>
        <dbReference type="HAMAP-Rule" id="MF_01539"/>
    </source>
</evidence>
<gene>
    <name evidence="2" type="primary">tmcAL</name>
    <name evidence="3" type="ORF">J2S01_000488</name>
</gene>
<dbReference type="InterPro" id="IPR008513">
    <property type="entry name" value="tRNA(Met)_cyd_acetate_ligase"/>
</dbReference>
<keyword evidence="1 2" id="KW-0819">tRNA processing</keyword>
<keyword evidence="2" id="KW-0820">tRNA-binding</keyword>
<comment type="catalytic activity">
    <reaction evidence="2">
        <text>cytidine(34) in elongator tRNA(Met) + acetate + ATP = N(4)-acetylcytidine(34) in elongator tRNA(Met) + AMP + diphosphate</text>
        <dbReference type="Rhea" id="RHEA:58144"/>
        <dbReference type="Rhea" id="RHEA-COMP:10693"/>
        <dbReference type="Rhea" id="RHEA-COMP:10694"/>
        <dbReference type="ChEBI" id="CHEBI:30089"/>
        <dbReference type="ChEBI" id="CHEBI:30616"/>
        <dbReference type="ChEBI" id="CHEBI:33019"/>
        <dbReference type="ChEBI" id="CHEBI:74900"/>
        <dbReference type="ChEBI" id="CHEBI:82748"/>
        <dbReference type="ChEBI" id="CHEBI:456215"/>
    </reaction>
</comment>
<name>A0ABT9Y4N7_9FIRM</name>
<feature type="binding site" evidence="2">
    <location>
        <position position="102"/>
    </location>
    <ligand>
        <name>ATP</name>
        <dbReference type="ChEBI" id="CHEBI:30616"/>
    </ligand>
</feature>